<sequence length="38" mass="4657">MKFKQALKVEDFFQFAKSLFKFIKKKNPKDLNTYRISK</sequence>
<gene>
    <name evidence="1" type="ORF">EZS27_019353</name>
</gene>
<dbReference type="EMBL" id="SNRY01001285">
    <property type="protein sequence ID" value="KAA6332099.1"/>
    <property type="molecule type" value="Genomic_DNA"/>
</dbReference>
<protein>
    <submittedName>
        <fullName evidence="1">Uncharacterized protein</fullName>
    </submittedName>
</protein>
<comment type="caution">
    <text evidence="1">The sequence shown here is derived from an EMBL/GenBank/DDBJ whole genome shotgun (WGS) entry which is preliminary data.</text>
</comment>
<accession>A0A5J4REK1</accession>
<name>A0A5J4REK1_9ZZZZ</name>
<evidence type="ECO:0000313" key="1">
    <source>
        <dbReference type="EMBL" id="KAA6332099.1"/>
    </source>
</evidence>
<dbReference type="AlphaFoldDB" id="A0A5J4REK1"/>
<organism evidence="1">
    <name type="scientific">termite gut metagenome</name>
    <dbReference type="NCBI Taxonomy" id="433724"/>
    <lineage>
        <taxon>unclassified sequences</taxon>
        <taxon>metagenomes</taxon>
        <taxon>organismal metagenomes</taxon>
    </lineage>
</organism>
<proteinExistence type="predicted"/>
<reference evidence="1" key="1">
    <citation type="submission" date="2019-03" db="EMBL/GenBank/DDBJ databases">
        <title>Single cell metagenomics reveals metabolic interactions within the superorganism composed of flagellate Streblomastix strix and complex community of Bacteroidetes bacteria on its surface.</title>
        <authorList>
            <person name="Treitli S.C."/>
            <person name="Kolisko M."/>
            <person name="Husnik F."/>
            <person name="Keeling P."/>
            <person name="Hampl V."/>
        </authorList>
    </citation>
    <scope>NUCLEOTIDE SEQUENCE</scope>
    <source>
        <strain evidence="1">STM</strain>
    </source>
</reference>